<dbReference type="SUPFAM" id="SSF55874">
    <property type="entry name" value="ATPase domain of HSP90 chaperone/DNA topoisomerase II/histidine kinase"/>
    <property type="match status" value="1"/>
</dbReference>
<dbReference type="PROSITE" id="PS50110">
    <property type="entry name" value="RESPONSE_REGULATORY"/>
    <property type="match status" value="1"/>
</dbReference>
<dbReference type="Proteomes" id="UP000800041">
    <property type="component" value="Unassembled WGS sequence"/>
</dbReference>
<dbReference type="SMART" id="SM00388">
    <property type="entry name" value="HisKA"/>
    <property type="match status" value="1"/>
</dbReference>
<dbReference type="SUPFAM" id="SSF47384">
    <property type="entry name" value="Homodimeric domain of signal transducing histidine kinase"/>
    <property type="match status" value="1"/>
</dbReference>
<dbReference type="InterPro" id="IPR036890">
    <property type="entry name" value="HATPase_C_sf"/>
</dbReference>
<evidence type="ECO:0000259" key="4">
    <source>
        <dbReference type="PROSITE" id="PS50109"/>
    </source>
</evidence>
<feature type="compositionally biased region" description="Polar residues" evidence="3">
    <location>
        <begin position="303"/>
        <end position="313"/>
    </location>
</feature>
<feature type="compositionally biased region" description="Polar residues" evidence="3">
    <location>
        <begin position="285"/>
        <end position="296"/>
    </location>
</feature>
<accession>A0A6G1GWH4</accession>
<evidence type="ECO:0000256" key="2">
    <source>
        <dbReference type="PROSITE-ProRule" id="PRU00169"/>
    </source>
</evidence>
<dbReference type="SUPFAM" id="SSF52172">
    <property type="entry name" value="CheY-like"/>
    <property type="match status" value="1"/>
</dbReference>
<dbReference type="InterPro" id="IPR003661">
    <property type="entry name" value="HisK_dim/P_dom"/>
</dbReference>
<dbReference type="FunFam" id="1.10.287.130:FF:000023">
    <property type="entry name" value="Sensor histidine kinase/response regulator, putative"/>
    <property type="match status" value="1"/>
</dbReference>
<dbReference type="FunFam" id="3.30.450.40:FF:000083">
    <property type="entry name" value="Sensor histidine kinase/response regulator, putative (AFU_orthologue AFUA_4G00660)"/>
    <property type="match status" value="1"/>
</dbReference>
<feature type="domain" description="Histidine kinase" evidence="4">
    <location>
        <begin position="593"/>
        <end position="849"/>
    </location>
</feature>
<dbReference type="InterPro" id="IPR050956">
    <property type="entry name" value="2C_system_His_kinase"/>
</dbReference>
<feature type="region of interest" description="Disordered" evidence="3">
    <location>
        <begin position="1"/>
        <end position="26"/>
    </location>
</feature>
<dbReference type="OrthoDB" id="10249433at2759"/>
<dbReference type="PANTHER" id="PTHR43719:SF11">
    <property type="entry name" value="HISTIDINE KINASE_RESPONSE REGULATOR, PUTATIVE-RELATED"/>
    <property type="match status" value="1"/>
</dbReference>
<dbReference type="InterPro" id="IPR005467">
    <property type="entry name" value="His_kinase_dom"/>
</dbReference>
<gene>
    <name evidence="6" type="ORF">K402DRAFT_422438</name>
</gene>
<dbReference type="Pfam" id="PF00072">
    <property type="entry name" value="Response_reg"/>
    <property type="match status" value="1"/>
</dbReference>
<dbReference type="CDD" id="cd00082">
    <property type="entry name" value="HisKA"/>
    <property type="match status" value="1"/>
</dbReference>
<dbReference type="Pfam" id="PF00512">
    <property type="entry name" value="HisKA"/>
    <property type="match status" value="1"/>
</dbReference>
<evidence type="ECO:0000256" key="3">
    <source>
        <dbReference type="SAM" id="MobiDB-lite"/>
    </source>
</evidence>
<dbReference type="PRINTS" id="PR00344">
    <property type="entry name" value="BCTRLSENSOR"/>
</dbReference>
<dbReference type="InterPro" id="IPR036097">
    <property type="entry name" value="HisK_dim/P_sf"/>
</dbReference>
<dbReference type="Gene3D" id="3.40.50.2300">
    <property type="match status" value="1"/>
</dbReference>
<feature type="region of interest" description="Disordered" evidence="3">
    <location>
        <begin position="270"/>
        <end position="320"/>
    </location>
</feature>
<dbReference type="Gene3D" id="1.10.287.130">
    <property type="match status" value="1"/>
</dbReference>
<dbReference type="PROSITE" id="PS50109">
    <property type="entry name" value="HIS_KIN"/>
    <property type="match status" value="1"/>
</dbReference>
<reference evidence="6" key="1">
    <citation type="journal article" date="2020" name="Stud. Mycol.">
        <title>101 Dothideomycetes genomes: a test case for predicting lifestyles and emergence of pathogens.</title>
        <authorList>
            <person name="Haridas S."/>
            <person name="Albert R."/>
            <person name="Binder M."/>
            <person name="Bloem J."/>
            <person name="Labutti K."/>
            <person name="Salamov A."/>
            <person name="Andreopoulos B."/>
            <person name="Baker S."/>
            <person name="Barry K."/>
            <person name="Bills G."/>
            <person name="Bluhm B."/>
            <person name="Cannon C."/>
            <person name="Castanera R."/>
            <person name="Culley D."/>
            <person name="Daum C."/>
            <person name="Ezra D."/>
            <person name="Gonzalez J."/>
            <person name="Henrissat B."/>
            <person name="Kuo A."/>
            <person name="Liang C."/>
            <person name="Lipzen A."/>
            <person name="Lutzoni F."/>
            <person name="Magnuson J."/>
            <person name="Mondo S."/>
            <person name="Nolan M."/>
            <person name="Ohm R."/>
            <person name="Pangilinan J."/>
            <person name="Park H.-J."/>
            <person name="Ramirez L."/>
            <person name="Alfaro M."/>
            <person name="Sun H."/>
            <person name="Tritt A."/>
            <person name="Yoshinaga Y."/>
            <person name="Zwiers L.-H."/>
            <person name="Turgeon B."/>
            <person name="Goodwin S."/>
            <person name="Spatafora J."/>
            <person name="Crous P."/>
            <person name="Grigoriev I."/>
        </authorList>
    </citation>
    <scope>NUCLEOTIDE SEQUENCE</scope>
    <source>
        <strain evidence="6">CBS 113979</strain>
    </source>
</reference>
<dbReference type="InterPro" id="IPR011006">
    <property type="entry name" value="CheY-like_superfamily"/>
</dbReference>
<dbReference type="SUPFAM" id="SSF55781">
    <property type="entry name" value="GAF domain-like"/>
    <property type="match status" value="1"/>
</dbReference>
<feature type="modified residue" description="4-aspartylphosphate" evidence="2">
    <location>
        <position position="1131"/>
    </location>
</feature>
<dbReference type="Gene3D" id="3.30.565.10">
    <property type="entry name" value="Histidine kinase-like ATPase, C-terminal domain"/>
    <property type="match status" value="1"/>
</dbReference>
<keyword evidence="7" id="KW-1185">Reference proteome</keyword>
<evidence type="ECO:0000313" key="7">
    <source>
        <dbReference type="Proteomes" id="UP000800041"/>
    </source>
</evidence>
<evidence type="ECO:0000313" key="6">
    <source>
        <dbReference type="EMBL" id="KAF1985147.1"/>
    </source>
</evidence>
<dbReference type="InterPro" id="IPR001789">
    <property type="entry name" value="Sig_transdc_resp-reg_receiver"/>
</dbReference>
<dbReference type="AlphaFoldDB" id="A0A6G1GWH4"/>
<feature type="domain" description="Response regulatory" evidence="5">
    <location>
        <begin position="1080"/>
        <end position="1203"/>
    </location>
</feature>
<dbReference type="InterPro" id="IPR004358">
    <property type="entry name" value="Sig_transdc_His_kin-like_C"/>
</dbReference>
<dbReference type="PANTHER" id="PTHR43719">
    <property type="entry name" value="TWO-COMPONENT HISTIDINE KINASE"/>
    <property type="match status" value="1"/>
</dbReference>
<evidence type="ECO:0000259" key="5">
    <source>
        <dbReference type="PROSITE" id="PS50110"/>
    </source>
</evidence>
<dbReference type="InterPro" id="IPR003594">
    <property type="entry name" value="HATPase_dom"/>
</dbReference>
<feature type="region of interest" description="Disordered" evidence="3">
    <location>
        <begin position="473"/>
        <end position="507"/>
    </location>
</feature>
<dbReference type="EMBL" id="ML977164">
    <property type="protein sequence ID" value="KAF1985147.1"/>
    <property type="molecule type" value="Genomic_DNA"/>
</dbReference>
<dbReference type="CDD" id="cd17546">
    <property type="entry name" value="REC_hyHK_CKI1_RcsC-like"/>
    <property type="match status" value="1"/>
</dbReference>
<dbReference type="SMART" id="SM00387">
    <property type="entry name" value="HATPase_c"/>
    <property type="match status" value="1"/>
</dbReference>
<dbReference type="SMART" id="SM00448">
    <property type="entry name" value="REC"/>
    <property type="match status" value="1"/>
</dbReference>
<proteinExistence type="predicted"/>
<dbReference type="Pfam" id="PF02518">
    <property type="entry name" value="HATPase_c"/>
    <property type="match status" value="1"/>
</dbReference>
<evidence type="ECO:0000256" key="1">
    <source>
        <dbReference type="ARBA" id="ARBA00022553"/>
    </source>
</evidence>
<protein>
    <submittedName>
        <fullName evidence="6">Uncharacterized protein</fullName>
    </submittedName>
</protein>
<dbReference type="GO" id="GO:0000155">
    <property type="term" value="F:phosphorelay sensor kinase activity"/>
    <property type="evidence" value="ECO:0007669"/>
    <property type="project" value="InterPro"/>
</dbReference>
<name>A0A6G1GWH4_9PEZI</name>
<keyword evidence="1 2" id="KW-0597">Phosphoprotein</keyword>
<organism evidence="6 7">
    <name type="scientific">Aulographum hederae CBS 113979</name>
    <dbReference type="NCBI Taxonomy" id="1176131"/>
    <lineage>
        <taxon>Eukaryota</taxon>
        <taxon>Fungi</taxon>
        <taxon>Dikarya</taxon>
        <taxon>Ascomycota</taxon>
        <taxon>Pezizomycotina</taxon>
        <taxon>Dothideomycetes</taxon>
        <taxon>Pleosporomycetidae</taxon>
        <taxon>Aulographales</taxon>
        <taxon>Aulographaceae</taxon>
    </lineage>
</organism>
<sequence>MTSTQPAEEDPQLSFAPCSFAPRDPSAERLRNQELARFFASAGVRIRDPNSGDAPSAPSLAPDPTLTALGQLGPLRLNCDRAFASLIDADTQYIIVEATRTLSYRQEGRHAENDGLYLGLQALQKGWGVCPNTITVFTDPTGESNVDSQNIAASQSRYIIRDFLADPHYATRPYVKEWPYMRSYLEVPLTTAAGYVIGSYCVVDNKLRPDFDEEETLFVMNEIAMCIVDHLELLKARLFRDRAERLMKGLGSFVQNKTFDLDPGYIQNAGDGAPHKPSISSSSSAPTLVTVTSGETVSDDRSQVTPEQVSTPSEVGKAKESLENYVVTTSEIPQKVHIMEPVDSSELHAENGPKQAGVPYQIRSAFSRACGHIRKAMELDGIVFVDACSVEVKAATESHIYSGFSDVKDLDDLTTKEASVEANTRSGKALATLLAHSTRADIDVRAYVHRKSIPEALLSRLIAEYPSGQAFTPFDKWSSGDPEDVADNVSPSEEVQPPKWPDSAGGSSSAKAKCATDLFDVFSSASCLIFLPLWDFNKNRWFAGALAWSNDPVRTFDKEDISYVSAFGNSIMNEVWRTEAQAISNAKSDFISSVSHELRSPLHGILASSDLLRESMTDVNQLSTLQMIQICGNNLLDTMTHLLDYAKINNLTSGKSKGNMTQSGNKDHIHSTSDVDLSSLIQDVVDGTHRGHTANLDHLSHGDTITMSAMRRDDVLVTLDVENRDWNMDTSIGAWKRIIMNVFSNALKYTDRGWIQLALRVIDNPDSSDDSKDQRFISFSIKDSGRGISSSFLKYQLFQPFQQVDNLSPGTGLGLSIVHQIVQSIGGNISVQSDVGVGTCIEVLVPIPPQLEVDASPALAQSITGVPAFNADRLFAGRKVCLVAFDTLPDLTETPSGVLSPQAQQTICSKTWISKIACDWFGMDVTVVSSPKTSGVDLHVIEERSLDTFDKPAHDVNPEGRSTAPVLVICSGARQPPKLTSSSGYRCVFLNHPLTPRKLKVALEECFAVIDSPAGPLFEHTQNGDSKPQMSPAIPRRVEKKADADLMELSTTPPSPRAPIALPALSKAPVSPHSALSMHHVLLVDDNAINLRILVTCIGKVGCTYATASDGLQAFNTFKSSSRRFSLVFMDISMPVMDGFESTRLIRKFEQENWPGEKRAKIIALTGLGSEASQKEAETSGLDVFLTKPVSLKKVKSMLVEGVND</sequence>